<dbReference type="InterPro" id="IPR032675">
    <property type="entry name" value="LRR_dom_sf"/>
</dbReference>
<sequence length="530" mass="58930">MVTSKDTPVPGSLINVPAINKIPPEVLTEIFRTACFPSNILNSLPSEPVIITLSAICSVWRQLIWGTPSLWAALEVDFRISGPSMVGRIRTFLNRSGTAPLRMRIMFGRPSQASEEALGLLISSSERWTTLDLCTTHRLPSTFGPSIRGRLDALEKLKLSYIVFNSAQLKSSKLNFRSLFAGMFSVAPSLRSLEIEQQTGGPCDCTLSCASLPWENLDALILRQIRVEEDLLALSMCPNADQVEVDCSRRRPSISASPTLAIVETDATRFSANTATAEDVVELFSRCRFPMLLHLDLATRTKTDPSNDSLWDIATSVKDLLARSSCALTSLRLWHLPVSDSDVISLLDLTPTLEVLRISESVPMRRERRYTSEDKDFEINNIVSPAFLRRLTVSRGEDNEQTADVPVSTHSGTFLPHLKDILLEVYLVGLDQKALRDTIASRTCLRTVTIRLRMRENPPNLNSARLLEEELRSLAGSRPGITVGGTDSKSELETDLIFFFSLGKFGIDNSLNLSSIRYRVRSLKGFERSI</sequence>
<dbReference type="Proteomes" id="UP001465976">
    <property type="component" value="Unassembled WGS sequence"/>
</dbReference>
<name>A0ABR3FLN4_9AGAR</name>
<dbReference type="Gene3D" id="3.80.10.10">
    <property type="entry name" value="Ribonuclease Inhibitor"/>
    <property type="match status" value="1"/>
</dbReference>
<accession>A0ABR3FLN4</accession>
<proteinExistence type="predicted"/>
<dbReference type="EMBL" id="JBAHYK010000232">
    <property type="protein sequence ID" value="KAL0576305.1"/>
    <property type="molecule type" value="Genomic_DNA"/>
</dbReference>
<protein>
    <recommendedName>
        <fullName evidence="3">F-box domain-containing protein</fullName>
    </recommendedName>
</protein>
<evidence type="ECO:0000313" key="1">
    <source>
        <dbReference type="EMBL" id="KAL0576305.1"/>
    </source>
</evidence>
<reference evidence="1 2" key="1">
    <citation type="submission" date="2024-02" db="EMBL/GenBank/DDBJ databases">
        <title>A draft genome for the cacao thread blight pathogen Marasmius crinis-equi.</title>
        <authorList>
            <person name="Cohen S.P."/>
            <person name="Baruah I.K."/>
            <person name="Amoako-Attah I."/>
            <person name="Bukari Y."/>
            <person name="Meinhardt L.W."/>
            <person name="Bailey B.A."/>
        </authorList>
    </citation>
    <scope>NUCLEOTIDE SEQUENCE [LARGE SCALE GENOMIC DNA]</scope>
    <source>
        <strain evidence="1 2">GH-76</strain>
    </source>
</reference>
<organism evidence="1 2">
    <name type="scientific">Marasmius crinis-equi</name>
    <dbReference type="NCBI Taxonomy" id="585013"/>
    <lineage>
        <taxon>Eukaryota</taxon>
        <taxon>Fungi</taxon>
        <taxon>Dikarya</taxon>
        <taxon>Basidiomycota</taxon>
        <taxon>Agaricomycotina</taxon>
        <taxon>Agaricomycetes</taxon>
        <taxon>Agaricomycetidae</taxon>
        <taxon>Agaricales</taxon>
        <taxon>Marasmiineae</taxon>
        <taxon>Marasmiaceae</taxon>
        <taxon>Marasmius</taxon>
    </lineage>
</organism>
<keyword evidence="2" id="KW-1185">Reference proteome</keyword>
<comment type="caution">
    <text evidence="1">The sequence shown here is derived from an EMBL/GenBank/DDBJ whole genome shotgun (WGS) entry which is preliminary data.</text>
</comment>
<gene>
    <name evidence="1" type="ORF">V5O48_005681</name>
</gene>
<evidence type="ECO:0000313" key="2">
    <source>
        <dbReference type="Proteomes" id="UP001465976"/>
    </source>
</evidence>
<dbReference type="SUPFAM" id="SSF52047">
    <property type="entry name" value="RNI-like"/>
    <property type="match status" value="1"/>
</dbReference>
<evidence type="ECO:0008006" key="3">
    <source>
        <dbReference type="Google" id="ProtNLM"/>
    </source>
</evidence>